<dbReference type="Proteomes" id="UP000186015">
    <property type="component" value="Unassembled WGS sequence"/>
</dbReference>
<gene>
    <name evidence="1" type="ORF">SAMN05216469_1178</name>
</gene>
<dbReference type="AlphaFoldDB" id="A0A1H7NTZ0"/>
<name>A0A1H7NTZ0_RUMAL</name>
<proteinExistence type="predicted"/>
<dbReference type="EMBL" id="FOAT01000017">
    <property type="protein sequence ID" value="SEL27110.1"/>
    <property type="molecule type" value="Genomic_DNA"/>
</dbReference>
<dbReference type="RefSeq" id="WP_074835258.1">
    <property type="nucleotide sequence ID" value="NZ_FOAT01000017.1"/>
</dbReference>
<dbReference type="OrthoDB" id="1822603at2"/>
<accession>A0A1H7NTZ0</accession>
<organism evidence="1 2">
    <name type="scientific">Ruminococcus albus</name>
    <dbReference type="NCBI Taxonomy" id="1264"/>
    <lineage>
        <taxon>Bacteria</taxon>
        <taxon>Bacillati</taxon>
        <taxon>Bacillota</taxon>
        <taxon>Clostridia</taxon>
        <taxon>Eubacteriales</taxon>
        <taxon>Oscillospiraceae</taxon>
        <taxon>Ruminococcus</taxon>
    </lineage>
</organism>
<protein>
    <submittedName>
        <fullName evidence="1">Uncharacterized protein</fullName>
    </submittedName>
</protein>
<evidence type="ECO:0000313" key="2">
    <source>
        <dbReference type="Proteomes" id="UP000186015"/>
    </source>
</evidence>
<sequence length="79" mass="9501">MLFFRKKNKNEHSPQYYVVNDWCKEHESEINEIRNYIAMEIAQGKRLSSALLVEACVERSISMPFPYRDLLKYGRVRLF</sequence>
<evidence type="ECO:0000313" key="1">
    <source>
        <dbReference type="EMBL" id="SEL27110.1"/>
    </source>
</evidence>
<reference evidence="1 2" key="1">
    <citation type="submission" date="2016-10" db="EMBL/GenBank/DDBJ databases">
        <authorList>
            <person name="de Groot N.N."/>
        </authorList>
    </citation>
    <scope>NUCLEOTIDE SEQUENCE [LARGE SCALE GENOMIC DNA]</scope>
    <source>
        <strain evidence="1 2">KH2T6</strain>
    </source>
</reference>